<evidence type="ECO:0000256" key="4">
    <source>
        <dbReference type="SAM" id="MobiDB-lite"/>
    </source>
</evidence>
<dbReference type="PANTHER" id="PTHR31268">
    <property type="match status" value="1"/>
</dbReference>
<dbReference type="Pfam" id="PF23195">
    <property type="entry name" value="UBQLN1"/>
    <property type="match status" value="1"/>
</dbReference>
<keyword evidence="8" id="KW-1185">Reference proteome</keyword>
<dbReference type="InterPro" id="IPR015940">
    <property type="entry name" value="UBA"/>
</dbReference>
<dbReference type="EMBL" id="JALJOV010000039">
    <property type="protein sequence ID" value="KAK9868228.1"/>
    <property type="molecule type" value="Genomic_DNA"/>
</dbReference>
<evidence type="ECO:0000256" key="3">
    <source>
        <dbReference type="ARBA" id="ARBA00071717"/>
    </source>
</evidence>
<dbReference type="PROSITE" id="PS00299">
    <property type="entry name" value="UBIQUITIN_1"/>
    <property type="match status" value="1"/>
</dbReference>
<dbReference type="Gene3D" id="1.10.260.100">
    <property type="match status" value="1"/>
</dbReference>
<dbReference type="GO" id="GO:0031593">
    <property type="term" value="F:polyubiquitin modification-dependent protein binding"/>
    <property type="evidence" value="ECO:0007669"/>
    <property type="project" value="UniProtKB-ARBA"/>
</dbReference>
<feature type="domain" description="Ubiquitin-like" evidence="6">
    <location>
        <begin position="802"/>
        <end position="878"/>
    </location>
</feature>
<feature type="compositionally biased region" description="Polar residues" evidence="4">
    <location>
        <begin position="227"/>
        <end position="236"/>
    </location>
</feature>
<feature type="compositionally biased region" description="Polar residues" evidence="4">
    <location>
        <begin position="882"/>
        <end position="897"/>
    </location>
</feature>
<evidence type="ECO:0000256" key="2">
    <source>
        <dbReference type="ARBA" id="ARBA00023277"/>
    </source>
</evidence>
<gene>
    <name evidence="7" type="ORF">WJX84_009642</name>
</gene>
<dbReference type="Pfam" id="PF00627">
    <property type="entry name" value="UBA"/>
    <property type="match status" value="1"/>
</dbReference>
<feature type="region of interest" description="Disordered" evidence="4">
    <location>
        <begin position="119"/>
        <end position="169"/>
    </location>
</feature>
<evidence type="ECO:0000259" key="6">
    <source>
        <dbReference type="PROSITE" id="PS50053"/>
    </source>
</evidence>
<feature type="region of interest" description="Disordered" evidence="4">
    <location>
        <begin position="875"/>
        <end position="922"/>
    </location>
</feature>
<dbReference type="InterPro" id="IPR009060">
    <property type="entry name" value="UBA-like_sf"/>
</dbReference>
<dbReference type="SUPFAM" id="SSF46934">
    <property type="entry name" value="UBA-like"/>
    <property type="match status" value="1"/>
</dbReference>
<dbReference type="PANTHER" id="PTHR31268:SF32">
    <property type="entry name" value="GALACTINOL--SUCROSE GALACTOSYLTRANSFERASE 2-RELATED"/>
    <property type="match status" value="1"/>
</dbReference>
<feature type="compositionally biased region" description="Low complexity" evidence="4">
    <location>
        <begin position="1045"/>
        <end position="1065"/>
    </location>
</feature>
<dbReference type="SMART" id="SM00213">
    <property type="entry name" value="UBQ"/>
    <property type="match status" value="1"/>
</dbReference>
<comment type="similarity">
    <text evidence="1">Belongs to the glycosyl hydrolases 36 family.</text>
</comment>
<accession>A0AAW1TH87</accession>
<evidence type="ECO:0000313" key="8">
    <source>
        <dbReference type="Proteomes" id="UP001485043"/>
    </source>
</evidence>
<dbReference type="SMART" id="SM00727">
    <property type="entry name" value="STI1"/>
    <property type="match status" value="4"/>
</dbReference>
<evidence type="ECO:0000259" key="5">
    <source>
        <dbReference type="PROSITE" id="PS50030"/>
    </source>
</evidence>
<dbReference type="PROSITE" id="PS50053">
    <property type="entry name" value="UBIQUITIN_2"/>
    <property type="match status" value="1"/>
</dbReference>
<feature type="region of interest" description="Disordered" evidence="4">
    <location>
        <begin position="224"/>
        <end position="243"/>
    </location>
</feature>
<evidence type="ECO:0000313" key="7">
    <source>
        <dbReference type="EMBL" id="KAK9868228.1"/>
    </source>
</evidence>
<sequence length="1290" mass="138714">MPPTLDVFGWCTWDAFYSRVSARGLHQGLATLCRAGVPPKLLIIDDGWQMTDVDRKFREPMTTRMIKEQEMLRQMFKDMNINIENSSDEYLEAQVQLLYKGLKDIAPSSSIGMALATLTGDEQQTEQQRKTKRSKKQPVTKPGKQAGSSSKQMFGMQPSRRRSGSQCEDMDECLLDDGRLEDEQVDLSNFDIDGRTFTTAEILASDPRQDGVAAAQKRYDSKGLLEGSQQSTSLVPNETAEPKDAEIVQDDRPVWSVRRALTWVLSTVVQRLAGGAVGLGTLLIVKFYQYVVDPAPPNTWATRFFTWAAAGPLRYPLLEFFANSGDFTRRLTGVRANSKFFTPLAGPADYFSGRSEDLGSVVKSLRRSYGIEYIYAWHGLSAYWSGVAPASEAPGMAKYNSRILYAQPTPGLTEIEPSMAWNPSVISGVGSPEDPAVLFNDMHSYLAGSGLTGVKVDCQAGVGVIGGGLGGGGAVALKYHTALEDSIRDNFPGNHCINCMCHSTENLYRHRDTAVARASDDFYPRDPGSSTPHIAACAFNSTFLSALTQPDWDMFHSQHPAAMMHATARAVSGSSVYVSDFPGVHDIELLRRLVLPDGRVLRALLPGRPTRDSLFCDVLRDNQSLLKIWNVNAHNGIVGVFNLQGSSWDRAQRQYVVHDANPPSLSVIVRPSDVEPFRSLHQGTDGSGSSCLNGSASYAQPLSFACYSNQSKQLTRHALNEGCSVQLSGSSAALFTMAPIAQKDGIEFAPLGLTNMLNGGGSITSLSFQQPDNGSSAVIAIMTVRGTGEFLAYSSHKPASVYGVAVKPTQGGDRFTVEVSNESNISEFKEEVRKAREVPVAEQRIIYKGQVLKDERTVGSYGIEKDHVVHMVRSRAPGQGSGNAPSPQPASGISQSAAPPAQGISGAGLEGLRQPQQPQGMQQMMQQMMNNPMMQNMMNDPEMLRTILQSNPQVQQLMDQHPELAHVFNNPEMLRESMQMANNPSLMREQMRNMDRAMSNIESHPEGFNALRRMYENVQAPLMDATTGDGAGAGAEANPFASLFQPGGAQPAAGTTGRGGAQSQAPEGAAGTEPNTAPLPNPWAPSPTAAAAGGGAAAGLGGMGGMGLPGMGADAGGMGGMGGMDMGTAFQMMQQPEYQQAMQQMLQAPGMMDTIAQMNPQLRGVLDNPQARAMLADPERLQQMMNPANLQAMQQLHQSGMLPGLGGMRPGLAQPQVQMPDFSAMLGGGGMGGLGLPQPPAPPADPEAAYASQLQQLQDMGFFDRQENIQALTATGGNVNAAVERLLSAV</sequence>
<proteinExistence type="inferred from homology"/>
<dbReference type="SMART" id="SM00165">
    <property type="entry name" value="UBA"/>
    <property type="match status" value="1"/>
</dbReference>
<dbReference type="FunFam" id="1.10.8.10:FF:000079">
    <property type="entry name" value="Ubiquitin family protein"/>
    <property type="match status" value="1"/>
</dbReference>
<dbReference type="CDD" id="cd14399">
    <property type="entry name" value="UBA_PLICs"/>
    <property type="match status" value="1"/>
</dbReference>
<dbReference type="SUPFAM" id="SSF54236">
    <property type="entry name" value="Ubiquitin-like"/>
    <property type="match status" value="1"/>
</dbReference>
<name>A0AAW1TH87_9CHLO</name>
<dbReference type="PROSITE" id="PS50030">
    <property type="entry name" value="UBA"/>
    <property type="match status" value="1"/>
</dbReference>
<dbReference type="InterPro" id="IPR000626">
    <property type="entry name" value="Ubiquitin-like_dom"/>
</dbReference>
<dbReference type="InterPro" id="IPR006636">
    <property type="entry name" value="STI1_HS-bd"/>
</dbReference>
<dbReference type="Gene3D" id="1.10.8.10">
    <property type="entry name" value="DNA helicase RuvA subunit, C-terminal domain"/>
    <property type="match status" value="1"/>
</dbReference>
<dbReference type="InterPro" id="IPR019954">
    <property type="entry name" value="Ubiquitin_CS"/>
</dbReference>
<dbReference type="Pfam" id="PF05691">
    <property type="entry name" value="Raffinose_syn"/>
    <property type="match status" value="2"/>
</dbReference>
<feature type="region of interest" description="Disordered" evidence="4">
    <location>
        <begin position="1026"/>
        <end position="1094"/>
    </location>
</feature>
<reference evidence="7 8" key="1">
    <citation type="journal article" date="2024" name="Nat. Commun.">
        <title>Phylogenomics reveals the evolutionary origins of lichenization in chlorophyte algae.</title>
        <authorList>
            <person name="Puginier C."/>
            <person name="Libourel C."/>
            <person name="Otte J."/>
            <person name="Skaloud P."/>
            <person name="Haon M."/>
            <person name="Grisel S."/>
            <person name="Petersen M."/>
            <person name="Berrin J.G."/>
            <person name="Delaux P.M."/>
            <person name="Dal Grande F."/>
            <person name="Keller J."/>
        </authorList>
    </citation>
    <scope>NUCLEOTIDE SEQUENCE [LARGE SCALE GENOMIC DNA]</scope>
    <source>
        <strain evidence="7 8">SAG 2523</strain>
    </source>
</reference>
<feature type="domain" description="UBA" evidence="5">
    <location>
        <begin position="1243"/>
        <end position="1289"/>
    </location>
</feature>
<evidence type="ECO:0000256" key="1">
    <source>
        <dbReference type="ARBA" id="ARBA00007240"/>
    </source>
</evidence>
<dbReference type="Pfam" id="PF00240">
    <property type="entry name" value="ubiquitin"/>
    <property type="match status" value="1"/>
</dbReference>
<dbReference type="InterPro" id="IPR029071">
    <property type="entry name" value="Ubiquitin-like_domsf"/>
</dbReference>
<keyword evidence="2" id="KW-0119">Carbohydrate metabolism</keyword>
<dbReference type="Gene3D" id="3.10.20.90">
    <property type="entry name" value="Phosphatidylinositol 3-kinase Catalytic Subunit, Chain A, domain 1"/>
    <property type="match status" value="1"/>
</dbReference>
<dbReference type="Proteomes" id="UP001485043">
    <property type="component" value="Unassembled WGS sequence"/>
</dbReference>
<dbReference type="InterPro" id="IPR017853">
    <property type="entry name" value="GH"/>
</dbReference>
<protein>
    <recommendedName>
        <fullName evidence="3">Ubiquilin</fullName>
    </recommendedName>
</protein>
<dbReference type="InterPro" id="IPR008811">
    <property type="entry name" value="Glycosyl_hydrolases_36"/>
</dbReference>
<comment type="caution">
    <text evidence="7">The sequence shown here is derived from an EMBL/GenBank/DDBJ whole genome shotgun (WGS) entry which is preliminary data.</text>
</comment>
<organism evidence="7 8">
    <name type="scientific">Apatococcus fuscideae</name>
    <dbReference type="NCBI Taxonomy" id="2026836"/>
    <lineage>
        <taxon>Eukaryota</taxon>
        <taxon>Viridiplantae</taxon>
        <taxon>Chlorophyta</taxon>
        <taxon>core chlorophytes</taxon>
        <taxon>Trebouxiophyceae</taxon>
        <taxon>Chlorellales</taxon>
        <taxon>Chlorellaceae</taxon>
        <taxon>Apatococcus</taxon>
    </lineage>
</organism>
<dbReference type="FunFam" id="1.10.260.100:FF:000001">
    <property type="entry name" value="Ubiquilin 1"/>
    <property type="match status" value="1"/>
</dbReference>
<dbReference type="SUPFAM" id="SSF51445">
    <property type="entry name" value="(Trans)glycosidases"/>
    <property type="match status" value="2"/>
</dbReference>